<dbReference type="Pfam" id="PF00170">
    <property type="entry name" value="bZIP_1"/>
    <property type="match status" value="1"/>
</dbReference>
<dbReference type="InterPro" id="IPR050936">
    <property type="entry name" value="AP-1-like"/>
</dbReference>
<sequence length="256" mass="28581">MSEQQIIYQMEPASQIVDFPINEDTFSVYSDNSNPRYSPYPESAPSKSGSSSRRRPGRNPEVPDEALDQIALERRNRRRERNRLAAARCRDRRLRKVEDLEGELSQTKSEMEALKRENQQLKEQLEKIRFNLAMNHGGSNQSQQALKKEQANSPLLSNTQTSNNTESGYASPEESVELEEVKVPTTTSSNEKAAMLAPIQIVKQEPAGHYHSGPLSAFLMTPNGGLALTPLLHGSFAFPASDANASELFNAEFCQL</sequence>
<feature type="region of interest" description="Disordered" evidence="4">
    <location>
        <begin position="25"/>
        <end position="74"/>
    </location>
</feature>
<feature type="region of interest" description="Disordered" evidence="4">
    <location>
        <begin position="136"/>
        <end position="190"/>
    </location>
</feature>
<evidence type="ECO:0000256" key="2">
    <source>
        <dbReference type="ARBA" id="ARBA00023242"/>
    </source>
</evidence>
<dbReference type="InterPro" id="IPR000837">
    <property type="entry name" value="AP-1"/>
</dbReference>
<dbReference type="PROSITE" id="PS50217">
    <property type="entry name" value="BZIP"/>
    <property type="match status" value="1"/>
</dbReference>
<dbReference type="InterPro" id="IPR046347">
    <property type="entry name" value="bZIP_sf"/>
</dbReference>
<evidence type="ECO:0000313" key="7">
    <source>
        <dbReference type="Proteomes" id="UP001158576"/>
    </source>
</evidence>
<feature type="coiled-coil region" evidence="3">
    <location>
        <begin position="90"/>
        <end position="131"/>
    </location>
</feature>
<organism evidence="6 7">
    <name type="scientific">Oikopleura dioica</name>
    <name type="common">Tunicate</name>
    <dbReference type="NCBI Taxonomy" id="34765"/>
    <lineage>
        <taxon>Eukaryota</taxon>
        <taxon>Metazoa</taxon>
        <taxon>Chordata</taxon>
        <taxon>Tunicata</taxon>
        <taxon>Appendicularia</taxon>
        <taxon>Copelata</taxon>
        <taxon>Oikopleuridae</taxon>
        <taxon>Oikopleura</taxon>
    </lineage>
</organism>
<dbReference type="EMBL" id="OU015569">
    <property type="protein sequence ID" value="CAG5094249.1"/>
    <property type="molecule type" value="Genomic_DNA"/>
</dbReference>
<feature type="compositionally biased region" description="Polar residues" evidence="4">
    <location>
        <begin position="137"/>
        <end position="168"/>
    </location>
</feature>
<keyword evidence="7" id="KW-1185">Reference proteome</keyword>
<dbReference type="SMART" id="SM00338">
    <property type="entry name" value="BRLZ"/>
    <property type="match status" value="1"/>
</dbReference>
<dbReference type="PROSITE" id="PS00036">
    <property type="entry name" value="BZIP_BASIC"/>
    <property type="match status" value="1"/>
</dbReference>
<feature type="compositionally biased region" description="Low complexity" evidence="4">
    <location>
        <begin position="41"/>
        <end position="51"/>
    </location>
</feature>
<gene>
    <name evidence="6" type="ORF">OKIOD_LOCUS4945</name>
</gene>
<dbReference type="Gene3D" id="1.20.5.170">
    <property type="match status" value="1"/>
</dbReference>
<dbReference type="Proteomes" id="UP001158576">
    <property type="component" value="Chromosome XSR"/>
</dbReference>
<dbReference type="InterPro" id="IPR004827">
    <property type="entry name" value="bZIP"/>
</dbReference>
<dbReference type="PRINTS" id="PR00042">
    <property type="entry name" value="LEUZIPPRFOS"/>
</dbReference>
<evidence type="ECO:0000313" key="6">
    <source>
        <dbReference type="EMBL" id="CAG5094249.1"/>
    </source>
</evidence>
<evidence type="ECO:0000256" key="4">
    <source>
        <dbReference type="SAM" id="MobiDB-lite"/>
    </source>
</evidence>
<evidence type="ECO:0000256" key="3">
    <source>
        <dbReference type="SAM" id="Coils"/>
    </source>
</evidence>
<keyword evidence="2" id="KW-0539">Nucleus</keyword>
<keyword evidence="3" id="KW-0175">Coiled coil</keyword>
<protein>
    <submittedName>
        <fullName evidence="6">Oidioi.mRNA.OKI2018_I69.XSR.g13387.t1.cds</fullName>
    </submittedName>
</protein>
<dbReference type="PANTHER" id="PTHR40621">
    <property type="entry name" value="TRANSCRIPTION FACTOR KAPC-RELATED"/>
    <property type="match status" value="1"/>
</dbReference>
<name>A0ABN7SAE7_OIKDI</name>
<evidence type="ECO:0000256" key="1">
    <source>
        <dbReference type="ARBA" id="ARBA00004123"/>
    </source>
</evidence>
<feature type="compositionally biased region" description="Polar residues" evidence="4">
    <location>
        <begin position="25"/>
        <end position="36"/>
    </location>
</feature>
<dbReference type="SUPFAM" id="SSF57959">
    <property type="entry name" value="Leucine zipper domain"/>
    <property type="match status" value="1"/>
</dbReference>
<reference evidence="6 7" key="1">
    <citation type="submission" date="2021-04" db="EMBL/GenBank/DDBJ databases">
        <authorList>
            <person name="Bliznina A."/>
        </authorList>
    </citation>
    <scope>NUCLEOTIDE SEQUENCE [LARGE SCALE GENOMIC DNA]</scope>
</reference>
<dbReference type="PANTHER" id="PTHR40621:SF6">
    <property type="entry name" value="AP-1-LIKE TRANSCRIPTION FACTOR YAP1-RELATED"/>
    <property type="match status" value="1"/>
</dbReference>
<accession>A0ABN7SAE7</accession>
<feature type="domain" description="BZIP" evidence="5">
    <location>
        <begin position="72"/>
        <end position="129"/>
    </location>
</feature>
<proteinExistence type="predicted"/>
<evidence type="ECO:0000259" key="5">
    <source>
        <dbReference type="PROSITE" id="PS50217"/>
    </source>
</evidence>
<comment type="subcellular location">
    <subcellularLocation>
        <location evidence="1">Nucleus</location>
    </subcellularLocation>
</comment>